<feature type="domain" description="DUF6830" evidence="2">
    <location>
        <begin position="837"/>
        <end position="955"/>
    </location>
</feature>
<feature type="region of interest" description="Disordered" evidence="1">
    <location>
        <begin position="796"/>
        <end position="841"/>
    </location>
</feature>
<evidence type="ECO:0000313" key="4">
    <source>
        <dbReference type="Proteomes" id="UP001215151"/>
    </source>
</evidence>
<dbReference type="Pfam" id="PF18759">
    <property type="entry name" value="Plavaka"/>
    <property type="match status" value="1"/>
</dbReference>
<evidence type="ECO:0000313" key="3">
    <source>
        <dbReference type="EMBL" id="KAJ8454565.1"/>
    </source>
</evidence>
<comment type="caution">
    <text evidence="3">The sequence shown here is derived from an EMBL/GenBank/DDBJ whole genome shotgun (WGS) entry which is preliminary data.</text>
</comment>
<organism evidence="3 4">
    <name type="scientific">Trametes cubensis</name>
    <dbReference type="NCBI Taxonomy" id="1111947"/>
    <lineage>
        <taxon>Eukaryota</taxon>
        <taxon>Fungi</taxon>
        <taxon>Dikarya</taxon>
        <taxon>Basidiomycota</taxon>
        <taxon>Agaricomycotina</taxon>
        <taxon>Agaricomycetes</taxon>
        <taxon>Polyporales</taxon>
        <taxon>Polyporaceae</taxon>
        <taxon>Trametes</taxon>
    </lineage>
</organism>
<feature type="region of interest" description="Disordered" evidence="1">
    <location>
        <begin position="39"/>
        <end position="198"/>
    </location>
</feature>
<protein>
    <recommendedName>
        <fullName evidence="2">DUF6830 domain-containing protein</fullName>
    </recommendedName>
</protein>
<dbReference type="EMBL" id="JAPEVG010000939">
    <property type="protein sequence ID" value="KAJ8454565.1"/>
    <property type="molecule type" value="Genomic_DNA"/>
</dbReference>
<keyword evidence="4" id="KW-1185">Reference proteome</keyword>
<feature type="compositionally biased region" description="Acidic residues" evidence="1">
    <location>
        <begin position="47"/>
        <end position="58"/>
    </location>
</feature>
<gene>
    <name evidence="3" type="ORF">ONZ51_g12955</name>
</gene>
<dbReference type="Proteomes" id="UP001215151">
    <property type="component" value="Unassembled WGS sequence"/>
</dbReference>
<evidence type="ECO:0000256" key="1">
    <source>
        <dbReference type="SAM" id="MobiDB-lite"/>
    </source>
</evidence>
<dbReference type="InterPro" id="IPR041078">
    <property type="entry name" value="Plavaka"/>
</dbReference>
<proteinExistence type="predicted"/>
<feature type="compositionally biased region" description="Basic and acidic residues" evidence="1">
    <location>
        <begin position="796"/>
        <end position="813"/>
    </location>
</feature>
<accession>A0AAD7TEX1</accession>
<dbReference type="Pfam" id="PF20722">
    <property type="entry name" value="DUF6830"/>
    <property type="match status" value="1"/>
</dbReference>
<feature type="compositionally biased region" description="Basic and acidic residues" evidence="1">
    <location>
        <begin position="154"/>
        <end position="172"/>
    </location>
</feature>
<reference evidence="3" key="1">
    <citation type="submission" date="2022-11" db="EMBL/GenBank/DDBJ databases">
        <title>Genome Sequence of Cubamyces cubensis.</title>
        <authorList>
            <person name="Buettner E."/>
        </authorList>
    </citation>
    <scope>NUCLEOTIDE SEQUENCE</scope>
    <source>
        <strain evidence="3">MPL-01</strain>
    </source>
</reference>
<dbReference type="AlphaFoldDB" id="A0AAD7TEX1"/>
<name>A0AAD7TEX1_9APHY</name>
<dbReference type="InterPro" id="IPR049233">
    <property type="entry name" value="DUF6830"/>
</dbReference>
<sequence>MSSLCPGCNISFSHGGLLRHLRQTANAECIRYRQDRFSYRSPTVSDESADEEPEDDSNFADGQDLAPEPFDGDYFGSYDARDFEDFDEYEGADAYEELDLDADPPGDYEGPDNNTSPLDIGINVDLPNHDPEADVSQESDSSHGSDEEDADRLEEERSWEPPPRDSPSDRIESTVPSDEDSAHTHSTHARAQAQDHLHTRTFVVRYPGQDAGAPLSTQLHPTSNEDYATALGEDVDFNPYAPFVSEIDWEFARWAKMRGPGSTAVTELLKIRGLVSRLGLSYSTSDQLNALIDKELNSGRPRFIRREVRFRTEVFEIYYRDIIACVRALFGDPEFAGVLVFAPERHFADEEHTVQVYFDMHTGRWWWNTQRALDAIRPGATIVPIIISSDKTQLTLFGSKTAYPVYMTIGNLPKDVRRKPSRRGQILLAYLPSTRLEHISSTTSRRRMLANLYHACLTRVLAPLKHTGVDGIRLTSGDGIVRRGHPIFAIHVGDYLEQILATGTKNGECPKCPIPRQDIGELSAQPRDLRNLTNVLEALGTLDQGYFIYSRACKDAGIKPIIRPYWADLPFVNIYQSITPDLLHQLYQGVIKHVISWLTKAFGSDEIDARCRRIPPNHNIRLFLRGITKLQRVTGKEHNQMCRFLLGLIIGLPLPGGMSPVRLVRAVRALLDFLFLAQYPAHSSESLELLQDALRRFHANKAIFVDLGIRLHFKLPKLHSLEHYLLSILLFGTTDNYDTQYTERLHIDFAKDAYRATNKKDEFPQMTTWLERREKVLRHEVFVKWRLAQLKDAGSEERLGAQHPQQDTERSDESSAEEGSDVRRGGPPPVPGSHRSFGGLTRIKMSRHPSVRTLSFDRAMQAYGASQLCEALARFIVQYRDPHLTAAEVRREATALYLPFRTLSVFHRMKFILEDAQQLGIMEDTHDTAHARPERKDKRGRVVPGRFDTVLINENGAGGPTGIEGYRVGRIRLLFQLPKRTAEHLFPGQITPGHLAYVEWFSAFTVSNQVHGLYKVTRPRGRAGERPPSIIEIGKIRRSCHLYPDFGVSAPRDWSSSTVLDQSTHFWVSPFVDLHMYMTLF</sequence>
<feature type="compositionally biased region" description="Acidic residues" evidence="1">
    <location>
        <begin position="82"/>
        <end position="110"/>
    </location>
</feature>
<evidence type="ECO:0000259" key="2">
    <source>
        <dbReference type="Pfam" id="PF20722"/>
    </source>
</evidence>